<dbReference type="InterPro" id="IPR001150">
    <property type="entry name" value="Gly_radical"/>
</dbReference>
<evidence type="ECO:0000256" key="2">
    <source>
        <dbReference type="ARBA" id="ARBA00023239"/>
    </source>
</evidence>
<evidence type="ECO:0000259" key="5">
    <source>
        <dbReference type="PROSITE" id="PS51554"/>
    </source>
</evidence>
<evidence type="ECO:0000313" key="7">
    <source>
        <dbReference type="Proteomes" id="UP000050417"/>
    </source>
</evidence>
<dbReference type="SUPFAM" id="SSF51998">
    <property type="entry name" value="PFL-like glycyl radical enzymes"/>
    <property type="match status" value="1"/>
</dbReference>
<comment type="caution">
    <text evidence="6">The sequence shown here is derived from an EMBL/GenBank/DDBJ whole genome shotgun (WGS) entry which is preliminary data.</text>
</comment>
<dbReference type="InterPro" id="IPR051215">
    <property type="entry name" value="GRE"/>
</dbReference>
<keyword evidence="1 3" id="KW-0556">Organic radical</keyword>
<protein>
    <submittedName>
        <fullName evidence="6">Pyruvate formate-lyase</fullName>
    </submittedName>
</protein>
<keyword evidence="2 6" id="KW-0456">Lyase</keyword>
<evidence type="ECO:0000256" key="1">
    <source>
        <dbReference type="ARBA" id="ARBA00022818"/>
    </source>
</evidence>
<dbReference type="GO" id="GO:0016829">
    <property type="term" value="F:lyase activity"/>
    <property type="evidence" value="ECO:0007669"/>
    <property type="project" value="UniProtKB-KW"/>
</dbReference>
<keyword evidence="7" id="KW-1185">Reference proteome</keyword>
<dbReference type="PATRIC" id="fig|1134406.4.peg.1687"/>
<sequence length="803" mass="89429">MNKRINTLRERYFDTTPEVCPERARYFTQSMKETEGEHIALRRAKAFANVLDHMTIFVADDELIVGNLASKPRSAPVYPEYSIDWIVNEFAGNPYPLDARPGDNFICTDETKAEILGLLDYWRGKTVFENLRKNLPTECKQAWDMAVIDDTWVSSAALGNHLVDFEWVLKVGLTGVIEHAKNHLAKLDLTQPDAIKKHWFLQSVIIANEAAIRFSQRFSKECKRLAEMQKDPVRKAELEKLAEVTLNVPANPARSFWEGVQSVWFTLLLIHIESNGHANSIGRFDQFLYGLYEADIKNNALTRDGALELIEAFIIKCNELNKLRSWPDTSMFLGYHMAINLAIGGQTEDGKDAVNDLSYLVLEACGDVKLFTPSISVKWFEGTDDKFMEKALEVVQVHKGGMPAFYNDKAFIRTLLEMGVDKKDAWNWAPVGCIEASIPGKWDFAAKGSWLSVAKVLEITLNNGKDPATGITLLPGDGDLTTFKSADEIFKAFKKQLHYFMELQVITEHINDEMHKVIDINAFTSSLVHDCIERGLSLIEGGSVYSADGGPTCGTITAGDSLAAIEYAVFEKKIITGEQLLHALRTNFEDQTTTPTGEEIRQLLLNKTPKFGNDDDKADKWSMKVADFIGSSYRNDFKNSRYGKGPVPCCYSYSQSPVTGNVAFGAAVGATPNGRKAGKPVNNGMSPCNGAEKTGATAAINSVGKMPSIWFQKGAILNMRLGNGILTSAEGRARVNGLIKVLFEKYGEQVQFNVVDNEVLIDAKAHPENYRDLLVRVSGYSCLFTPLDPRCQDDLIERMELDV</sequence>
<keyword evidence="6" id="KW-0670">Pyruvate</keyword>
<evidence type="ECO:0000313" key="6">
    <source>
        <dbReference type="EMBL" id="KPL78787.1"/>
    </source>
</evidence>
<feature type="domain" description="Glycine radical" evidence="4">
    <location>
        <begin position="683"/>
        <end position="803"/>
    </location>
</feature>
<reference evidence="6 7" key="1">
    <citation type="submission" date="2015-07" db="EMBL/GenBank/DDBJ databases">
        <title>Genome sequence of Ornatilinea apprima DSM 23815.</title>
        <authorList>
            <person name="Hemp J."/>
            <person name="Ward L.M."/>
            <person name="Pace L.A."/>
            <person name="Fischer W.W."/>
        </authorList>
    </citation>
    <scope>NUCLEOTIDE SEQUENCE [LARGE SCALE GENOMIC DNA]</scope>
    <source>
        <strain evidence="6 7">P3M-1</strain>
    </source>
</reference>
<dbReference type="RefSeq" id="WP_075062068.1">
    <property type="nucleotide sequence ID" value="NZ_LGCL01000016.1"/>
</dbReference>
<dbReference type="PROSITE" id="PS51149">
    <property type="entry name" value="GLY_RADICAL_2"/>
    <property type="match status" value="1"/>
</dbReference>
<dbReference type="PANTHER" id="PTHR43641:SF2">
    <property type="entry name" value="DEHYDRATASE YBIW-RELATED"/>
    <property type="match status" value="1"/>
</dbReference>
<dbReference type="Gene3D" id="3.20.70.20">
    <property type="match status" value="1"/>
</dbReference>
<organism evidence="6 7">
    <name type="scientific">Ornatilinea apprima</name>
    <dbReference type="NCBI Taxonomy" id="1134406"/>
    <lineage>
        <taxon>Bacteria</taxon>
        <taxon>Bacillati</taxon>
        <taxon>Chloroflexota</taxon>
        <taxon>Anaerolineae</taxon>
        <taxon>Anaerolineales</taxon>
        <taxon>Anaerolineaceae</taxon>
        <taxon>Ornatilinea</taxon>
    </lineage>
</organism>
<dbReference type="GO" id="GO:0005829">
    <property type="term" value="C:cytosol"/>
    <property type="evidence" value="ECO:0007669"/>
    <property type="project" value="TreeGrafter"/>
</dbReference>
<dbReference type="Proteomes" id="UP000050417">
    <property type="component" value="Unassembled WGS sequence"/>
</dbReference>
<name>A0A0P6YAC6_9CHLR</name>
<dbReference type="InterPro" id="IPR004184">
    <property type="entry name" value="PFL_dom"/>
</dbReference>
<gene>
    <name evidence="6" type="ORF">ADN00_06040</name>
</gene>
<dbReference type="STRING" id="1134406.ADN00_06040"/>
<accession>A0A0P6YAC6</accession>
<dbReference type="Pfam" id="PF01228">
    <property type="entry name" value="Gly_radical"/>
    <property type="match status" value="1"/>
</dbReference>
<evidence type="ECO:0000256" key="3">
    <source>
        <dbReference type="PROSITE-ProRule" id="PRU00493"/>
    </source>
</evidence>
<feature type="domain" description="PFL" evidence="5">
    <location>
        <begin position="3"/>
        <end position="676"/>
    </location>
</feature>
<feature type="modified residue" description="Glycine radical" evidence="3">
    <location>
        <position position="779"/>
    </location>
</feature>
<dbReference type="OrthoDB" id="9803969at2"/>
<dbReference type="Pfam" id="PF02901">
    <property type="entry name" value="PFL-like"/>
    <property type="match status" value="1"/>
</dbReference>
<evidence type="ECO:0000259" key="4">
    <source>
        <dbReference type="PROSITE" id="PS51149"/>
    </source>
</evidence>
<dbReference type="AlphaFoldDB" id="A0A0P6YAC6"/>
<dbReference type="PROSITE" id="PS51554">
    <property type="entry name" value="PFL"/>
    <property type="match status" value="1"/>
</dbReference>
<dbReference type="EMBL" id="LGCL01000016">
    <property type="protein sequence ID" value="KPL78787.1"/>
    <property type="molecule type" value="Genomic_DNA"/>
</dbReference>
<dbReference type="PANTHER" id="PTHR43641">
    <property type="entry name" value="FORMATE ACETYLTRANSFERASE 3-RELATED"/>
    <property type="match status" value="1"/>
</dbReference>
<proteinExistence type="predicted"/>